<dbReference type="AlphaFoldDB" id="A0A1Y5PFI2"/>
<name>A0A1Y5PFI2_9MYCO</name>
<evidence type="ECO:0000313" key="1">
    <source>
        <dbReference type="EMBL" id="SBS77477.1"/>
    </source>
</evidence>
<organism evidence="1">
    <name type="scientific">uncultured Mycobacterium sp</name>
    <dbReference type="NCBI Taxonomy" id="171292"/>
    <lineage>
        <taxon>Bacteria</taxon>
        <taxon>Bacillati</taxon>
        <taxon>Actinomycetota</taxon>
        <taxon>Actinomycetes</taxon>
        <taxon>Mycobacteriales</taxon>
        <taxon>Mycobacteriaceae</taxon>
        <taxon>Mycobacterium</taxon>
        <taxon>environmental samples</taxon>
    </lineage>
</organism>
<sequence>MSELHPDFRIGRVVHPLEPAAMLSICPAYHPGVSGGVVVDWDPHQPRTIGVSWIDHYGPQASVHAIHPAQLLIATPRPGRRRWLRRSAPHSVERMTSVPTLQIRNLKLYPGVIDSELSGLTFHCIADANAALREIFTAKEAFAPILRPDRTNSLPGALVVITHWPQHTDVYRIEASVTD</sequence>
<protein>
    <submittedName>
        <fullName evidence="1">Uncharacterized protein</fullName>
    </submittedName>
</protein>
<accession>A0A1Y5PFI2</accession>
<proteinExistence type="predicted"/>
<reference evidence="1" key="1">
    <citation type="submission" date="2016-03" db="EMBL/GenBank/DDBJ databases">
        <authorList>
            <person name="Ploux O."/>
        </authorList>
    </citation>
    <scope>NUCLEOTIDE SEQUENCE</scope>
    <source>
        <strain evidence="1">UC10</strain>
    </source>
</reference>
<gene>
    <name evidence="1" type="ORF">MHPYR_430066</name>
</gene>
<dbReference type="EMBL" id="FLQS01000038">
    <property type="protein sequence ID" value="SBS77477.1"/>
    <property type="molecule type" value="Genomic_DNA"/>
</dbReference>